<dbReference type="EMBL" id="JACXVP010000003">
    <property type="protein sequence ID" value="KAG5618865.1"/>
    <property type="molecule type" value="Genomic_DNA"/>
</dbReference>
<organism evidence="1 2">
    <name type="scientific">Solanum commersonii</name>
    <name type="common">Commerson's wild potato</name>
    <name type="synonym">Commerson's nightshade</name>
    <dbReference type="NCBI Taxonomy" id="4109"/>
    <lineage>
        <taxon>Eukaryota</taxon>
        <taxon>Viridiplantae</taxon>
        <taxon>Streptophyta</taxon>
        <taxon>Embryophyta</taxon>
        <taxon>Tracheophyta</taxon>
        <taxon>Spermatophyta</taxon>
        <taxon>Magnoliopsida</taxon>
        <taxon>eudicotyledons</taxon>
        <taxon>Gunneridae</taxon>
        <taxon>Pentapetalae</taxon>
        <taxon>asterids</taxon>
        <taxon>lamiids</taxon>
        <taxon>Solanales</taxon>
        <taxon>Solanaceae</taxon>
        <taxon>Solanoideae</taxon>
        <taxon>Solaneae</taxon>
        <taxon>Solanum</taxon>
    </lineage>
</organism>
<evidence type="ECO:0000313" key="1">
    <source>
        <dbReference type="EMBL" id="KAG5618865.1"/>
    </source>
</evidence>
<protein>
    <submittedName>
        <fullName evidence="1">Uncharacterized protein</fullName>
    </submittedName>
</protein>
<gene>
    <name evidence="1" type="ORF">H5410_018689</name>
</gene>
<comment type="caution">
    <text evidence="1">The sequence shown here is derived from an EMBL/GenBank/DDBJ whole genome shotgun (WGS) entry which is preliminary data.</text>
</comment>
<dbReference type="Proteomes" id="UP000824120">
    <property type="component" value="Chromosome 3"/>
</dbReference>
<sequence>MVCSLCLPRDELRTEADTIDNKSYSSAIWKHINGLQAHLAHQVDEGRQPLQQQQQHAYAAARV</sequence>
<proteinExistence type="predicted"/>
<dbReference type="AlphaFoldDB" id="A0A9J6A2V1"/>
<reference evidence="1 2" key="1">
    <citation type="submission" date="2020-09" db="EMBL/GenBank/DDBJ databases">
        <title>De no assembly of potato wild relative species, Solanum commersonii.</title>
        <authorList>
            <person name="Cho K."/>
        </authorList>
    </citation>
    <scope>NUCLEOTIDE SEQUENCE [LARGE SCALE GENOMIC DNA]</scope>
    <source>
        <strain evidence="1">LZ3.2</strain>
        <tissue evidence="1">Leaf</tissue>
    </source>
</reference>
<accession>A0A9J6A2V1</accession>
<keyword evidence="2" id="KW-1185">Reference proteome</keyword>
<feature type="non-terminal residue" evidence="1">
    <location>
        <position position="1"/>
    </location>
</feature>
<evidence type="ECO:0000313" key="2">
    <source>
        <dbReference type="Proteomes" id="UP000824120"/>
    </source>
</evidence>
<name>A0A9J6A2V1_SOLCO</name>